<dbReference type="GO" id="GO:0035447">
    <property type="term" value="F:mycothiol synthase activity"/>
    <property type="evidence" value="ECO:0007669"/>
    <property type="project" value="UniProtKB-EC"/>
</dbReference>
<gene>
    <name evidence="2" type="primary">mshD</name>
    <name evidence="2" type="ORF">Pan265_29120</name>
</gene>
<dbReference type="InterPro" id="IPR000182">
    <property type="entry name" value="GNAT_dom"/>
</dbReference>
<protein>
    <submittedName>
        <fullName evidence="2">Mycothiol acetyltransferase</fullName>
        <ecNumber evidence="2">2.3.1.189</ecNumber>
    </submittedName>
</protein>
<organism evidence="2 3">
    <name type="scientific">Mucisphaera calidilacus</name>
    <dbReference type="NCBI Taxonomy" id="2527982"/>
    <lineage>
        <taxon>Bacteria</taxon>
        <taxon>Pseudomonadati</taxon>
        <taxon>Planctomycetota</taxon>
        <taxon>Phycisphaerae</taxon>
        <taxon>Phycisphaerales</taxon>
        <taxon>Phycisphaeraceae</taxon>
        <taxon>Mucisphaera</taxon>
    </lineage>
</organism>
<accession>A0A518C1F5</accession>
<proteinExistence type="predicted"/>
<dbReference type="EMBL" id="CP036280">
    <property type="protein sequence ID" value="QDU73034.1"/>
    <property type="molecule type" value="Genomic_DNA"/>
</dbReference>
<dbReference type="SUPFAM" id="SSF55729">
    <property type="entry name" value="Acyl-CoA N-acyltransferases (Nat)"/>
    <property type="match status" value="1"/>
</dbReference>
<dbReference type="InterPro" id="IPR016181">
    <property type="entry name" value="Acyl_CoA_acyltransferase"/>
</dbReference>
<dbReference type="Proteomes" id="UP000320386">
    <property type="component" value="Chromosome"/>
</dbReference>
<dbReference type="AlphaFoldDB" id="A0A518C1F5"/>
<keyword evidence="2" id="KW-0808">Transferase</keyword>
<evidence type="ECO:0000313" key="3">
    <source>
        <dbReference type="Proteomes" id="UP000320386"/>
    </source>
</evidence>
<dbReference type="PROSITE" id="PS51186">
    <property type="entry name" value="GNAT"/>
    <property type="match status" value="1"/>
</dbReference>
<reference evidence="2 3" key="1">
    <citation type="submission" date="2019-02" db="EMBL/GenBank/DDBJ databases">
        <title>Deep-cultivation of Planctomycetes and their phenomic and genomic characterization uncovers novel biology.</title>
        <authorList>
            <person name="Wiegand S."/>
            <person name="Jogler M."/>
            <person name="Boedeker C."/>
            <person name="Pinto D."/>
            <person name="Vollmers J."/>
            <person name="Rivas-Marin E."/>
            <person name="Kohn T."/>
            <person name="Peeters S.H."/>
            <person name="Heuer A."/>
            <person name="Rast P."/>
            <person name="Oberbeckmann S."/>
            <person name="Bunk B."/>
            <person name="Jeske O."/>
            <person name="Meyerdierks A."/>
            <person name="Storesund J.E."/>
            <person name="Kallscheuer N."/>
            <person name="Luecker S."/>
            <person name="Lage O.M."/>
            <person name="Pohl T."/>
            <person name="Merkel B.J."/>
            <person name="Hornburger P."/>
            <person name="Mueller R.-W."/>
            <person name="Bruemmer F."/>
            <person name="Labrenz M."/>
            <person name="Spormann A.M."/>
            <person name="Op den Camp H."/>
            <person name="Overmann J."/>
            <person name="Amann R."/>
            <person name="Jetten M.S.M."/>
            <person name="Mascher T."/>
            <person name="Medema M.H."/>
            <person name="Devos D.P."/>
            <person name="Kaster A.-K."/>
            <person name="Ovreas L."/>
            <person name="Rohde M."/>
            <person name="Galperin M.Y."/>
            <person name="Jogler C."/>
        </authorList>
    </citation>
    <scope>NUCLEOTIDE SEQUENCE [LARGE SCALE GENOMIC DNA]</scope>
    <source>
        <strain evidence="2 3">Pan265</strain>
    </source>
</reference>
<evidence type="ECO:0000259" key="1">
    <source>
        <dbReference type="PROSITE" id="PS51186"/>
    </source>
</evidence>
<sequence>MERVSGGRCPEALALLLTGRWGDPGRMVEGFRAYILQQGLSLDLLWVARMDGEPTAAVLLLPNVGRSAMVFVSPCRSQEQAGVLTAVLSHAAESSEGLAGYLTQVLLEPSQRLEKSAVLLGGYEHLADLGYLQRTLREGDGSDAMPGGYRVETADVAPSGWLERVILSSYERTLDCPSLVGRRAIEDIVAGHKATGVFDPTLWFILVEEASEEPVGVTLINPLVQPGGYELVYLGVGVSHRGRGLAGWMMRYAMGALCGRSSSGTLYLAVDQRNVPALKLYAGLGFRQTAERAAYLRML</sequence>
<dbReference type="EC" id="2.3.1.189" evidence="2"/>
<keyword evidence="2" id="KW-0012">Acyltransferase</keyword>
<feature type="domain" description="N-acetyltransferase" evidence="1">
    <location>
        <begin position="151"/>
        <end position="299"/>
    </location>
</feature>
<dbReference type="Gene3D" id="3.40.630.30">
    <property type="match status" value="1"/>
</dbReference>
<dbReference type="KEGG" id="mcad:Pan265_29120"/>
<evidence type="ECO:0000313" key="2">
    <source>
        <dbReference type="EMBL" id="QDU73034.1"/>
    </source>
</evidence>
<dbReference type="Pfam" id="PF00583">
    <property type="entry name" value="Acetyltransf_1"/>
    <property type="match status" value="1"/>
</dbReference>
<keyword evidence="3" id="KW-1185">Reference proteome</keyword>
<name>A0A518C1F5_9BACT</name>